<dbReference type="NCBIfam" id="TIGR04088">
    <property type="entry name" value="cognate_SipW"/>
    <property type="match status" value="1"/>
</dbReference>
<keyword evidence="3" id="KW-1185">Reference proteome</keyword>
<keyword evidence="1" id="KW-0732">Signal</keyword>
<accession>A0ABX6JWH9</accession>
<feature type="chain" id="PRO_5045776507" evidence="1">
    <location>
        <begin position="27"/>
        <end position="198"/>
    </location>
</feature>
<dbReference type="InterPro" id="IPR022121">
    <property type="entry name" value="Peptidase_M73_camelysin"/>
</dbReference>
<dbReference type="EMBL" id="CP049933">
    <property type="protein sequence ID" value="QIM17933.1"/>
    <property type="molecule type" value="Genomic_DNA"/>
</dbReference>
<evidence type="ECO:0000313" key="2">
    <source>
        <dbReference type="EMBL" id="QIM17933.1"/>
    </source>
</evidence>
<organism evidence="2 3">
    <name type="scientific">Leucobacter coleopterorum</name>
    <dbReference type="NCBI Taxonomy" id="2714933"/>
    <lineage>
        <taxon>Bacteria</taxon>
        <taxon>Bacillati</taxon>
        <taxon>Actinomycetota</taxon>
        <taxon>Actinomycetes</taxon>
        <taxon>Micrococcales</taxon>
        <taxon>Microbacteriaceae</taxon>
        <taxon>Leucobacter</taxon>
    </lineage>
</organism>
<dbReference type="InterPro" id="IPR024006">
    <property type="entry name" value="Alt_signal_exp_actinobact"/>
</dbReference>
<feature type="signal peptide" evidence="1">
    <location>
        <begin position="1"/>
        <end position="26"/>
    </location>
</feature>
<dbReference type="Pfam" id="PF12389">
    <property type="entry name" value="Peptidase_M73"/>
    <property type="match status" value="1"/>
</dbReference>
<dbReference type="InterPro" id="IPR023833">
    <property type="entry name" value="Signal_pept_SipW-depend-type"/>
</dbReference>
<dbReference type="RefSeq" id="WP_166328955.1">
    <property type="nucleotide sequence ID" value="NZ_CP049933.1"/>
</dbReference>
<evidence type="ECO:0000256" key="1">
    <source>
        <dbReference type="SAM" id="SignalP"/>
    </source>
</evidence>
<dbReference type="NCBIfam" id="TIGR04089">
    <property type="entry name" value="exp_by_SipW_III"/>
    <property type="match status" value="1"/>
</dbReference>
<protein>
    <submittedName>
        <fullName evidence="2">Alternate-type signal peptide domain-containing protein</fullName>
    </submittedName>
</protein>
<evidence type="ECO:0000313" key="3">
    <source>
        <dbReference type="Proteomes" id="UP000503441"/>
    </source>
</evidence>
<gene>
    <name evidence="2" type="ORF">G7066_03185</name>
</gene>
<sequence length="198" mass="20093">MKKIAKAAIATGAAALLLIGSGGTLAYWNDSANISGQSAITAGNLHLTATGTPTWKIKHTTGAETTVADISALRMVPGDKLTYSFPASITTQGQDLRFKVGLAGGSVAAPASPTSADTALAARLTNSVSYAVTGATPVAAQPDTFDHKSNSSASYTTTITATIDWPFTGTTAQDNPAKSGKVNLSNFTLTVTQVDASL</sequence>
<reference evidence="2 3" key="1">
    <citation type="submission" date="2020-03" db="EMBL/GenBank/DDBJ databases">
        <title>Leucobacter sp. nov., isolated from beetles.</title>
        <authorList>
            <person name="Hyun D.-W."/>
            <person name="Bae J.-W."/>
        </authorList>
    </citation>
    <scope>NUCLEOTIDE SEQUENCE [LARGE SCALE GENOMIC DNA]</scope>
    <source>
        <strain evidence="2 3">HDW9A</strain>
    </source>
</reference>
<proteinExistence type="predicted"/>
<dbReference type="Proteomes" id="UP000503441">
    <property type="component" value="Chromosome"/>
</dbReference>
<name>A0ABX6JWH9_9MICO</name>